<dbReference type="Proteomes" id="UP001501586">
    <property type="component" value="Unassembled WGS sequence"/>
</dbReference>
<dbReference type="EMBL" id="BAABAZ010000004">
    <property type="protein sequence ID" value="GAA4283083.1"/>
    <property type="molecule type" value="Genomic_DNA"/>
</dbReference>
<dbReference type="RefSeq" id="WP_236864482.1">
    <property type="nucleotide sequence ID" value="NZ_BAABAZ010000004.1"/>
</dbReference>
<keyword evidence="2" id="KW-1185">Reference proteome</keyword>
<dbReference type="InterPro" id="IPR021391">
    <property type="entry name" value="DUF3027"/>
</dbReference>
<reference evidence="2" key="1">
    <citation type="journal article" date="2019" name="Int. J. Syst. Evol. Microbiol.">
        <title>The Global Catalogue of Microorganisms (GCM) 10K type strain sequencing project: providing services to taxonomists for standard genome sequencing and annotation.</title>
        <authorList>
            <consortium name="The Broad Institute Genomics Platform"/>
            <consortium name="The Broad Institute Genome Sequencing Center for Infectious Disease"/>
            <person name="Wu L."/>
            <person name="Ma J."/>
        </authorList>
    </citation>
    <scope>NUCLEOTIDE SEQUENCE [LARGE SCALE GENOMIC DNA]</scope>
    <source>
        <strain evidence="2">JCM 17458</strain>
    </source>
</reference>
<accession>A0ABP8EGI4</accession>
<gene>
    <name evidence="1" type="ORF">GCM10022261_06140</name>
</gene>
<name>A0ABP8EGI4_9MICO</name>
<organism evidence="1 2">
    <name type="scientific">Brevibacterium daeguense</name>
    <dbReference type="NCBI Taxonomy" id="909936"/>
    <lineage>
        <taxon>Bacteria</taxon>
        <taxon>Bacillati</taxon>
        <taxon>Actinomycetota</taxon>
        <taxon>Actinomycetes</taxon>
        <taxon>Micrococcales</taxon>
        <taxon>Brevibacteriaceae</taxon>
        <taxon>Brevibacterium</taxon>
    </lineage>
</organism>
<sequence length="324" mass="34631">MSELFPRWLDGVKSAAPAGEERDLVAHEPEAAARSAAEAPVDAVGEVAVDVEVEAPVDAVGEVAEESFSARRPVKPMADKLLLDAVSIARDAIAEVADPNHIGAHLGAVMEGQRLATHSFTCTAKAYRGWHWVAVLARAPRSKKVTVCETALLPGDEALVPPRWVPWEERLQPDDLGARDVLPKVDEDPNLQPSFEQVPLEDDEDVDQVPNFEFGLGRKRVLSPVGLANAAERWNASDAGPEGEYAKRATAHCSSCGYLLPMAGTLRTQFGVCANEWSPFDGRVVSLDAGCGAHSETDVHKQSPDAGQPAIDDLHDAIEVSAGS</sequence>
<protein>
    <submittedName>
        <fullName evidence="1">DUF3027 domain-containing protein</fullName>
    </submittedName>
</protein>
<dbReference type="Pfam" id="PF11228">
    <property type="entry name" value="DUF3027"/>
    <property type="match status" value="1"/>
</dbReference>
<evidence type="ECO:0000313" key="1">
    <source>
        <dbReference type="EMBL" id="GAA4283083.1"/>
    </source>
</evidence>
<comment type="caution">
    <text evidence="1">The sequence shown here is derived from an EMBL/GenBank/DDBJ whole genome shotgun (WGS) entry which is preliminary data.</text>
</comment>
<proteinExistence type="predicted"/>
<evidence type="ECO:0000313" key="2">
    <source>
        <dbReference type="Proteomes" id="UP001501586"/>
    </source>
</evidence>